<name>A0A853QZ83_9VIBR</name>
<keyword evidence="1" id="KW-0812">Transmembrane</keyword>
<reference evidence="3 4" key="1">
    <citation type="journal article" date="2012" name="Science">
        <title>Ecological populations of bacteria act as socially cohesive units of antibiotic production and resistance.</title>
        <authorList>
            <person name="Cordero O.X."/>
            <person name="Wildschutte H."/>
            <person name="Kirkup B."/>
            <person name="Proehl S."/>
            <person name="Ngo L."/>
            <person name="Hussain F."/>
            <person name="Le Roux F."/>
            <person name="Mincer T."/>
            <person name="Polz M.F."/>
        </authorList>
    </citation>
    <scope>NUCLEOTIDE SEQUENCE [LARGE SCALE GENOMIC DNA]</scope>
    <source>
        <strain evidence="3 4">FS-238</strain>
    </source>
</reference>
<proteinExistence type="predicted"/>
<feature type="transmembrane region" description="Helical" evidence="1">
    <location>
        <begin position="121"/>
        <end position="138"/>
    </location>
</feature>
<keyword evidence="1" id="KW-1133">Transmembrane helix</keyword>
<evidence type="ECO:0000313" key="3">
    <source>
        <dbReference type="EMBL" id="OEE33767.1"/>
    </source>
</evidence>
<comment type="caution">
    <text evidence="3">The sequence shown here is derived from an EMBL/GenBank/DDBJ whole genome shotgun (WGS) entry which is preliminary data.</text>
</comment>
<accession>A0A853QZ83</accession>
<dbReference type="RefSeq" id="WP_017044877.1">
    <property type="nucleotide sequence ID" value="NZ_AJYS02000235.1"/>
</dbReference>
<feature type="domain" description="Cyanobacterial TRADD-N associated 2 transmembrane" evidence="2">
    <location>
        <begin position="82"/>
        <end position="147"/>
    </location>
</feature>
<protein>
    <recommendedName>
        <fullName evidence="2">Cyanobacterial TRADD-N associated 2 transmembrane domain-containing protein</fullName>
    </recommendedName>
</protein>
<gene>
    <name evidence="3" type="ORF">A1QS_17620</name>
</gene>
<keyword evidence="1" id="KW-0472">Membrane</keyword>
<evidence type="ECO:0000313" key="4">
    <source>
        <dbReference type="Proteomes" id="UP000094808"/>
    </source>
</evidence>
<dbReference type="GeneID" id="83861342"/>
<dbReference type="Proteomes" id="UP000094808">
    <property type="component" value="Unassembled WGS sequence"/>
</dbReference>
<dbReference type="EMBL" id="AJYS02000235">
    <property type="protein sequence ID" value="OEE33767.1"/>
    <property type="molecule type" value="Genomic_DNA"/>
</dbReference>
<sequence length="218" mass="24029">MEYLSKELISQIITIITFLVTLVALISAFKSGALTKVKFGSMEVSTSEKDMSDARVLIDAVSQNKQDVPFETEQLANYYAQVLAQSKTSFWFSLVFAAIGFFVIVFAVFSNTGENFSSTAIQFTAGVVIDGVAGLFFVQSKNAQKSMGEFFDKLRTDRMQAESRTLCDSIDDKKAQDALKVQLALYYAGVSDYKDLSKNIVERCLTEANLSTALGDKT</sequence>
<keyword evidence="4" id="KW-1185">Reference proteome</keyword>
<evidence type="ECO:0000259" key="2">
    <source>
        <dbReference type="Pfam" id="PF20712"/>
    </source>
</evidence>
<evidence type="ECO:0000256" key="1">
    <source>
        <dbReference type="SAM" id="Phobius"/>
    </source>
</evidence>
<dbReference type="InterPro" id="IPR048567">
    <property type="entry name" value="CyanoTRADDas_TM"/>
</dbReference>
<organism evidence="3 4">
    <name type="scientific">Vibrio ordalii FS-238</name>
    <dbReference type="NCBI Taxonomy" id="617133"/>
    <lineage>
        <taxon>Bacteria</taxon>
        <taxon>Pseudomonadati</taxon>
        <taxon>Pseudomonadota</taxon>
        <taxon>Gammaproteobacteria</taxon>
        <taxon>Vibrionales</taxon>
        <taxon>Vibrionaceae</taxon>
        <taxon>Vibrio</taxon>
    </lineage>
</organism>
<feature type="transmembrane region" description="Helical" evidence="1">
    <location>
        <begin position="90"/>
        <end position="109"/>
    </location>
</feature>
<dbReference type="AlphaFoldDB" id="A0A853QZ83"/>
<dbReference type="Pfam" id="PF20712">
    <property type="entry name" value="CyanoTRADDas_TM"/>
    <property type="match status" value="1"/>
</dbReference>
<feature type="transmembrane region" description="Helical" evidence="1">
    <location>
        <begin position="12"/>
        <end position="29"/>
    </location>
</feature>